<evidence type="ECO:0000256" key="1">
    <source>
        <dbReference type="ARBA" id="ARBA00004202"/>
    </source>
</evidence>
<proteinExistence type="inferred from homology"/>
<dbReference type="EMBL" id="FXYE01000002">
    <property type="protein sequence ID" value="SMX44367.1"/>
    <property type="molecule type" value="Genomic_DNA"/>
</dbReference>
<sequence>MVASILPLHLTGLEVHRRGKRLLGPVSMTLKGDGTTVIIGPNGSGKTTFLRALHGLERCTHDAAKWQADEETVRARQAFVFQSPIMMRRSVQDCIAYPLILAGQGKTNARAAAAEWAERVGLSAALTRPAHVLSGGEKQKLALARALIRQPELLFLDEPCANLDGRSTREIEVILADARQSGTRVVMSTHDMGQARRLADDVIFLYGGLIHEAGPKDAFFSAPKTPETRAFLNGDLLP</sequence>
<evidence type="ECO:0000259" key="8">
    <source>
        <dbReference type="PROSITE" id="PS50893"/>
    </source>
</evidence>
<dbReference type="GO" id="GO:0016887">
    <property type="term" value="F:ATP hydrolysis activity"/>
    <property type="evidence" value="ECO:0007669"/>
    <property type="project" value="InterPro"/>
</dbReference>
<keyword evidence="6 9" id="KW-0067">ATP-binding</keyword>
<dbReference type="InterPro" id="IPR003439">
    <property type="entry name" value="ABC_transporter-like_ATP-bd"/>
</dbReference>
<dbReference type="PANTHER" id="PTHR43166">
    <property type="entry name" value="AMINO ACID IMPORT ATP-BINDING PROTEIN"/>
    <property type="match status" value="1"/>
</dbReference>
<dbReference type="SMART" id="SM00382">
    <property type="entry name" value="AAA"/>
    <property type="match status" value="1"/>
</dbReference>
<dbReference type="RefSeq" id="WP_093967678.1">
    <property type="nucleotide sequence ID" value="NZ_FXYE01000002.1"/>
</dbReference>
<reference evidence="10" key="1">
    <citation type="submission" date="2017-05" db="EMBL/GenBank/DDBJ databases">
        <authorList>
            <person name="Rodrigo-Torres L."/>
            <person name="Arahal R. D."/>
            <person name="Lucena T."/>
        </authorList>
    </citation>
    <scope>NUCLEOTIDE SEQUENCE [LARGE SCALE GENOMIC DNA]</scope>
    <source>
        <strain evidence="10">CECT 8621</strain>
    </source>
</reference>
<protein>
    <submittedName>
        <fullName evidence="9">L-cystine import ATP-binding protein TcyC</fullName>
        <ecNumber evidence="9">3.6.3.-</ecNumber>
    </submittedName>
</protein>
<gene>
    <name evidence="9" type="primary">tcyC_2</name>
    <name evidence="9" type="ORF">COL8621_02538</name>
</gene>
<keyword evidence="9" id="KW-0378">Hydrolase</keyword>
<keyword evidence="5" id="KW-0547">Nucleotide-binding</keyword>
<dbReference type="InterPro" id="IPR003593">
    <property type="entry name" value="AAA+_ATPase"/>
</dbReference>
<keyword evidence="3" id="KW-0813">Transport</keyword>
<dbReference type="PROSITE" id="PS00211">
    <property type="entry name" value="ABC_TRANSPORTER_1"/>
    <property type="match status" value="1"/>
</dbReference>
<keyword evidence="4" id="KW-1003">Cell membrane</keyword>
<dbReference type="OrthoDB" id="9802264at2"/>
<dbReference type="InterPro" id="IPR017871">
    <property type="entry name" value="ABC_transporter-like_CS"/>
</dbReference>
<dbReference type="EC" id="3.6.3.-" evidence="9"/>
<comment type="subcellular location">
    <subcellularLocation>
        <location evidence="1">Cell membrane</location>
        <topology evidence="1">Peripheral membrane protein</topology>
    </subcellularLocation>
</comment>
<dbReference type="AlphaFoldDB" id="A0A238KNZ7"/>
<dbReference type="SUPFAM" id="SSF52540">
    <property type="entry name" value="P-loop containing nucleoside triphosphate hydrolases"/>
    <property type="match status" value="1"/>
</dbReference>
<evidence type="ECO:0000256" key="7">
    <source>
        <dbReference type="ARBA" id="ARBA00023136"/>
    </source>
</evidence>
<evidence type="ECO:0000313" key="9">
    <source>
        <dbReference type="EMBL" id="SMX44367.1"/>
    </source>
</evidence>
<accession>A0A238KNZ7</accession>
<evidence type="ECO:0000256" key="2">
    <source>
        <dbReference type="ARBA" id="ARBA00005417"/>
    </source>
</evidence>
<dbReference type="GO" id="GO:0005524">
    <property type="term" value="F:ATP binding"/>
    <property type="evidence" value="ECO:0007669"/>
    <property type="project" value="UniProtKB-KW"/>
</dbReference>
<keyword evidence="7" id="KW-0472">Membrane</keyword>
<dbReference type="PROSITE" id="PS50893">
    <property type="entry name" value="ABC_TRANSPORTER_2"/>
    <property type="match status" value="1"/>
</dbReference>
<name>A0A238KNZ7_9RHOB</name>
<evidence type="ECO:0000256" key="5">
    <source>
        <dbReference type="ARBA" id="ARBA00022741"/>
    </source>
</evidence>
<dbReference type="Pfam" id="PF00005">
    <property type="entry name" value="ABC_tran"/>
    <property type="match status" value="1"/>
</dbReference>
<dbReference type="Gene3D" id="3.40.50.300">
    <property type="entry name" value="P-loop containing nucleotide triphosphate hydrolases"/>
    <property type="match status" value="1"/>
</dbReference>
<comment type="similarity">
    <text evidence="2">Belongs to the ABC transporter superfamily.</text>
</comment>
<evidence type="ECO:0000313" key="10">
    <source>
        <dbReference type="Proteomes" id="UP000202922"/>
    </source>
</evidence>
<evidence type="ECO:0000256" key="6">
    <source>
        <dbReference type="ARBA" id="ARBA00022840"/>
    </source>
</evidence>
<feature type="domain" description="ABC transporter" evidence="8">
    <location>
        <begin position="8"/>
        <end position="232"/>
    </location>
</feature>
<keyword evidence="10" id="KW-1185">Reference proteome</keyword>
<dbReference type="InterPro" id="IPR027417">
    <property type="entry name" value="P-loop_NTPase"/>
</dbReference>
<organism evidence="9 10">
    <name type="scientific">Actibacterium lipolyticum</name>
    <dbReference type="NCBI Taxonomy" id="1524263"/>
    <lineage>
        <taxon>Bacteria</taxon>
        <taxon>Pseudomonadati</taxon>
        <taxon>Pseudomonadota</taxon>
        <taxon>Alphaproteobacteria</taxon>
        <taxon>Rhodobacterales</taxon>
        <taxon>Roseobacteraceae</taxon>
        <taxon>Actibacterium</taxon>
    </lineage>
</organism>
<dbReference type="Proteomes" id="UP000202922">
    <property type="component" value="Unassembled WGS sequence"/>
</dbReference>
<evidence type="ECO:0000256" key="3">
    <source>
        <dbReference type="ARBA" id="ARBA00022448"/>
    </source>
</evidence>
<evidence type="ECO:0000256" key="4">
    <source>
        <dbReference type="ARBA" id="ARBA00022475"/>
    </source>
</evidence>
<dbReference type="GO" id="GO:0005886">
    <property type="term" value="C:plasma membrane"/>
    <property type="evidence" value="ECO:0007669"/>
    <property type="project" value="UniProtKB-SubCell"/>
</dbReference>
<dbReference type="InterPro" id="IPR050086">
    <property type="entry name" value="MetN_ABC_transporter-like"/>
</dbReference>
<dbReference type="PANTHER" id="PTHR43166:SF9">
    <property type="entry name" value="GLUTAMATE_ASPARTATE IMPORT ATP-BINDING PROTEIN GLTL"/>
    <property type="match status" value="1"/>
</dbReference>